<dbReference type="GO" id="GO:0004360">
    <property type="term" value="F:glutamine-fructose-6-phosphate transaminase (isomerizing) activity"/>
    <property type="evidence" value="ECO:0007669"/>
    <property type="project" value="UniProtKB-EC"/>
</dbReference>
<gene>
    <name evidence="6" type="ORF">FE697_017490</name>
</gene>
<sequence>MNPDAFAADLAEKPDRLAELAAALEADAPWAPVGLDAGTADLVFLGMGSSHYASSVAAARLRARGIRAVAELASSDLLPRTGPGTTVVAVSASGGSRETLDALDRIGDTGARVVGMTNTDGSALAERADVVVPMLAGPEHGGVACRSYQHTLALLLALEAGLTGRPMPVALVRAAAEASADLLEREASWLPSVTAAALGPDGTHLAAPARRFSSAQQSALMLREGPRLAAVGCETGDWAHVDVYLTKNTDYRLVLFGGSRWLDGVREWTDPRGTTIVSVGEDLPTATTTVRYRGDEDDDVRLLSETLVMELVAARRWQAQS</sequence>
<evidence type="ECO:0000256" key="3">
    <source>
        <dbReference type="ARBA" id="ARBA00016090"/>
    </source>
</evidence>
<dbReference type="OrthoDB" id="3285577at2"/>
<protein>
    <recommendedName>
        <fullName evidence="3">Glutamine--fructose-6-phosphate aminotransferase [isomerizing]</fullName>
        <ecNumber evidence="2">2.6.1.16</ecNumber>
    </recommendedName>
</protein>
<keyword evidence="4" id="KW-0677">Repeat</keyword>
<accession>A0A5Q6RRW8</accession>
<dbReference type="Gene3D" id="3.40.50.10490">
    <property type="entry name" value="Glucose-6-phosphate isomerase like protein, domain 1"/>
    <property type="match status" value="1"/>
</dbReference>
<dbReference type="InterPro" id="IPR001347">
    <property type="entry name" value="SIS_dom"/>
</dbReference>
<feature type="domain" description="SIS" evidence="5">
    <location>
        <begin position="31"/>
        <end position="168"/>
    </location>
</feature>
<dbReference type="InterPro" id="IPR035466">
    <property type="entry name" value="GlmS/AgaS_SIS"/>
</dbReference>
<dbReference type="PANTHER" id="PTHR10937">
    <property type="entry name" value="GLUCOSAMINE--FRUCTOSE-6-PHOSPHATE AMINOTRANSFERASE, ISOMERIZING"/>
    <property type="match status" value="1"/>
</dbReference>
<evidence type="ECO:0000256" key="4">
    <source>
        <dbReference type="ARBA" id="ARBA00022737"/>
    </source>
</evidence>
<proteinExistence type="predicted"/>
<dbReference type="SUPFAM" id="SSF53697">
    <property type="entry name" value="SIS domain"/>
    <property type="match status" value="1"/>
</dbReference>
<organism evidence="6 7">
    <name type="scientific">Mumia zhuanghuii</name>
    <dbReference type="NCBI Taxonomy" id="2585211"/>
    <lineage>
        <taxon>Bacteria</taxon>
        <taxon>Bacillati</taxon>
        <taxon>Actinomycetota</taxon>
        <taxon>Actinomycetes</taxon>
        <taxon>Propionibacteriales</taxon>
        <taxon>Nocardioidaceae</taxon>
        <taxon>Mumia</taxon>
    </lineage>
</organism>
<dbReference type="GO" id="GO:0006047">
    <property type="term" value="P:UDP-N-acetylglucosamine metabolic process"/>
    <property type="evidence" value="ECO:0007669"/>
    <property type="project" value="TreeGrafter"/>
</dbReference>
<dbReference type="InterPro" id="IPR046348">
    <property type="entry name" value="SIS_dom_sf"/>
</dbReference>
<dbReference type="CDD" id="cd05008">
    <property type="entry name" value="SIS_GlmS_GlmD_1"/>
    <property type="match status" value="1"/>
</dbReference>
<dbReference type="AlphaFoldDB" id="A0A5Q6RRW8"/>
<evidence type="ECO:0000256" key="1">
    <source>
        <dbReference type="ARBA" id="ARBA00001031"/>
    </source>
</evidence>
<evidence type="ECO:0000256" key="2">
    <source>
        <dbReference type="ARBA" id="ARBA00012916"/>
    </source>
</evidence>
<comment type="catalytic activity">
    <reaction evidence="1">
        <text>D-fructose 6-phosphate + L-glutamine = D-glucosamine 6-phosphate + L-glutamate</text>
        <dbReference type="Rhea" id="RHEA:13237"/>
        <dbReference type="ChEBI" id="CHEBI:29985"/>
        <dbReference type="ChEBI" id="CHEBI:58359"/>
        <dbReference type="ChEBI" id="CHEBI:58725"/>
        <dbReference type="ChEBI" id="CHEBI:61527"/>
        <dbReference type="EC" id="2.6.1.16"/>
    </reaction>
</comment>
<name>A0A5Q6RRW8_9ACTN</name>
<dbReference type="Pfam" id="PF01380">
    <property type="entry name" value="SIS"/>
    <property type="match status" value="1"/>
</dbReference>
<dbReference type="PROSITE" id="PS51464">
    <property type="entry name" value="SIS"/>
    <property type="match status" value="1"/>
</dbReference>
<dbReference type="GO" id="GO:0006002">
    <property type="term" value="P:fructose 6-phosphate metabolic process"/>
    <property type="evidence" value="ECO:0007669"/>
    <property type="project" value="TreeGrafter"/>
</dbReference>
<evidence type="ECO:0000313" key="7">
    <source>
        <dbReference type="Proteomes" id="UP000307768"/>
    </source>
</evidence>
<dbReference type="PANTHER" id="PTHR10937:SF0">
    <property type="entry name" value="GLUTAMINE--FRUCTOSE-6-PHOSPHATE TRANSAMINASE (ISOMERIZING)"/>
    <property type="match status" value="1"/>
</dbReference>
<evidence type="ECO:0000259" key="5">
    <source>
        <dbReference type="PROSITE" id="PS51464"/>
    </source>
</evidence>
<dbReference type="GO" id="GO:0006487">
    <property type="term" value="P:protein N-linked glycosylation"/>
    <property type="evidence" value="ECO:0007669"/>
    <property type="project" value="TreeGrafter"/>
</dbReference>
<dbReference type="EMBL" id="VDFQ02000005">
    <property type="protein sequence ID" value="KAA1420730.1"/>
    <property type="molecule type" value="Genomic_DNA"/>
</dbReference>
<evidence type="ECO:0000313" key="6">
    <source>
        <dbReference type="EMBL" id="KAA1420730.1"/>
    </source>
</evidence>
<reference evidence="6 7" key="1">
    <citation type="submission" date="2019-09" db="EMBL/GenBank/DDBJ databases">
        <title>Mumia zhuanghuii sp. nov. isolated from the intestinal contents of plateau pika (Ochotona curzoniae) in the Qinghai-Tibet plateau of China.</title>
        <authorList>
            <person name="Tian Z."/>
        </authorList>
    </citation>
    <scope>NUCLEOTIDE SEQUENCE [LARGE SCALE GENOMIC DNA]</scope>
    <source>
        <strain evidence="7">350</strain>
    </source>
</reference>
<dbReference type="EC" id="2.6.1.16" evidence="2"/>
<comment type="caution">
    <text evidence="6">The sequence shown here is derived from an EMBL/GenBank/DDBJ whole genome shotgun (WGS) entry which is preliminary data.</text>
</comment>
<dbReference type="RefSeq" id="WP_149770899.1">
    <property type="nucleotide sequence ID" value="NZ_VDFQ02000005.1"/>
</dbReference>
<dbReference type="GO" id="GO:0097367">
    <property type="term" value="F:carbohydrate derivative binding"/>
    <property type="evidence" value="ECO:0007669"/>
    <property type="project" value="InterPro"/>
</dbReference>
<dbReference type="Proteomes" id="UP000307768">
    <property type="component" value="Unassembled WGS sequence"/>
</dbReference>